<evidence type="ECO:0000256" key="8">
    <source>
        <dbReference type="ARBA" id="ARBA00023136"/>
    </source>
</evidence>
<keyword evidence="8" id="KW-0472">Membrane</keyword>
<proteinExistence type="inferred from homology"/>
<evidence type="ECO:0000313" key="14">
    <source>
        <dbReference type="EMBL" id="KAF1695504.1"/>
    </source>
</evidence>
<keyword evidence="15" id="KW-1185">Reference proteome</keyword>
<keyword evidence="3" id="KW-0813">Transport</keyword>
<keyword evidence="4" id="KW-1134">Transmembrane beta strand</keyword>
<evidence type="ECO:0000256" key="4">
    <source>
        <dbReference type="ARBA" id="ARBA00022452"/>
    </source>
</evidence>
<name>A0ABQ6Z8Q5_9GAMM</name>
<dbReference type="SUPFAM" id="SSF56935">
    <property type="entry name" value="Porins"/>
    <property type="match status" value="1"/>
</dbReference>
<dbReference type="EMBL" id="PDWN01000005">
    <property type="protein sequence ID" value="KAF1695504.1"/>
    <property type="molecule type" value="Genomic_DNA"/>
</dbReference>
<evidence type="ECO:0000256" key="2">
    <source>
        <dbReference type="ARBA" id="ARBA00008143"/>
    </source>
</evidence>
<keyword evidence="6 12" id="KW-0732">Signal</keyword>
<reference evidence="14 15" key="1">
    <citation type="submission" date="2017-10" db="EMBL/GenBank/DDBJ databases">
        <title>Whole genome sequencing of members of genus Pseudoxanthomonas.</title>
        <authorList>
            <person name="Kumar S."/>
            <person name="Bansal K."/>
            <person name="Kaur A."/>
            <person name="Patil P."/>
            <person name="Sharma S."/>
            <person name="Patil P.B."/>
        </authorList>
    </citation>
    <scope>NUCLEOTIDE SEQUENCE [LARGE SCALE GENOMIC DNA]</scope>
    <source>
        <strain evidence="14 15">DSM 17801</strain>
    </source>
</reference>
<dbReference type="Proteomes" id="UP000788419">
    <property type="component" value="Unassembled WGS sequence"/>
</dbReference>
<keyword evidence="9" id="KW-0675">Receptor</keyword>
<dbReference type="InterPro" id="IPR039426">
    <property type="entry name" value="TonB-dep_rcpt-like"/>
</dbReference>
<protein>
    <recommendedName>
        <fullName evidence="13">TonB-dependent receptor-like beta-barrel domain-containing protein</fullName>
    </recommendedName>
</protein>
<evidence type="ECO:0000256" key="12">
    <source>
        <dbReference type="SAM" id="SignalP"/>
    </source>
</evidence>
<evidence type="ECO:0000256" key="11">
    <source>
        <dbReference type="SAM" id="MobiDB-lite"/>
    </source>
</evidence>
<comment type="caution">
    <text evidence="14">The sequence shown here is derived from an EMBL/GenBank/DDBJ whole genome shotgun (WGS) entry which is preliminary data.</text>
</comment>
<feature type="domain" description="TonB-dependent receptor-like beta-barrel" evidence="13">
    <location>
        <begin position="313"/>
        <end position="632"/>
    </location>
</feature>
<comment type="subcellular location">
    <subcellularLocation>
        <location evidence="1">Cell outer membrane</location>
        <topology evidence="1">Multi-pass membrane protein</topology>
    </subcellularLocation>
</comment>
<dbReference type="InterPro" id="IPR000531">
    <property type="entry name" value="Beta-barrel_TonB"/>
</dbReference>
<dbReference type="PANTHER" id="PTHR30069">
    <property type="entry name" value="TONB-DEPENDENT OUTER MEMBRANE RECEPTOR"/>
    <property type="match status" value="1"/>
</dbReference>
<keyword evidence="5" id="KW-0812">Transmembrane</keyword>
<feature type="signal peptide" evidence="12">
    <location>
        <begin position="1"/>
        <end position="26"/>
    </location>
</feature>
<sequence>MRQHTLPFHLHACLCLVATCALPAQAQTAAAAADECSNVYEAAYFADAAPANAYDMVLRLPGFTLVEADADVRGYAGASGNVLFDGTRPTSKRESLSGLLKRIPARSVERIELIQAGTPGVDMGGYPVLANVVRRSEASTELALEAGMIASPNGWTAPQGELEYGRRWNEQALDLSLKLEPELDDDTGEGSIVEQEVGGDSVRSDWDTRTTKRKEEASASWRRPLGTGQLSLVGAARAEYTDTDGTISGGNEDDQISRERETYRETELGARYVLQMRGRSTLEMMASRQRADIDNVEESREGDDEERFDENGRSGETIARLDLTHATSDTLAFNASIEGADNFLERENRLLENGQVVEVPGSQVRVTERRIEAAVGLTWQPADDWTLEAGMRQEKSDLAQTGDEDLERRFTYPKPRVALRWNPDEANQWRLSVSREVGQLDFSDFAASASLEGGTVSAGNAQLKPDSSWRTAFSWEHHFSEDAALTLGWTHDRISDVVDRVLVQQGDEIFDAPGNIGDGRRDTLSLDLSVPIAVLPNARLRTTALWRTSTVTDPVTWQARGISEEKPFEGEIEFNQELASLRLNWGILLEHLGERETKYRYDRVTRESEDAGWTLFAEHRMGEHWRLRAEVTDLFGRDFREQRWNWDDTRADGPVADTELRKRVSPGTVSLTIRRSVGG</sequence>
<evidence type="ECO:0000256" key="1">
    <source>
        <dbReference type="ARBA" id="ARBA00004571"/>
    </source>
</evidence>
<evidence type="ECO:0000256" key="3">
    <source>
        <dbReference type="ARBA" id="ARBA00022448"/>
    </source>
</evidence>
<feature type="chain" id="PRO_5045520244" description="TonB-dependent receptor-like beta-barrel domain-containing protein" evidence="12">
    <location>
        <begin position="27"/>
        <end position="679"/>
    </location>
</feature>
<evidence type="ECO:0000256" key="7">
    <source>
        <dbReference type="ARBA" id="ARBA00023077"/>
    </source>
</evidence>
<organism evidence="14 15">
    <name type="scientific">Pseudoxanthomonas daejeonensis</name>
    <dbReference type="NCBI Taxonomy" id="266062"/>
    <lineage>
        <taxon>Bacteria</taxon>
        <taxon>Pseudomonadati</taxon>
        <taxon>Pseudomonadota</taxon>
        <taxon>Gammaproteobacteria</taxon>
        <taxon>Lysobacterales</taxon>
        <taxon>Lysobacteraceae</taxon>
        <taxon>Pseudoxanthomonas</taxon>
    </lineage>
</organism>
<dbReference type="Gene3D" id="2.40.170.20">
    <property type="entry name" value="TonB-dependent receptor, beta-barrel domain"/>
    <property type="match status" value="1"/>
</dbReference>
<keyword evidence="7" id="KW-0798">TonB box</keyword>
<accession>A0ABQ6Z8Q5</accession>
<gene>
    <name evidence="14" type="ORF">CSC65_07020</name>
</gene>
<dbReference type="InterPro" id="IPR036942">
    <property type="entry name" value="Beta-barrel_TonB_sf"/>
</dbReference>
<dbReference type="PANTHER" id="PTHR30069:SF29">
    <property type="entry name" value="HEMOGLOBIN AND HEMOGLOBIN-HAPTOGLOBIN-BINDING PROTEIN 1-RELATED"/>
    <property type="match status" value="1"/>
</dbReference>
<keyword evidence="10" id="KW-0998">Cell outer membrane</keyword>
<evidence type="ECO:0000313" key="15">
    <source>
        <dbReference type="Proteomes" id="UP000788419"/>
    </source>
</evidence>
<evidence type="ECO:0000259" key="13">
    <source>
        <dbReference type="Pfam" id="PF00593"/>
    </source>
</evidence>
<evidence type="ECO:0000256" key="5">
    <source>
        <dbReference type="ARBA" id="ARBA00022692"/>
    </source>
</evidence>
<dbReference type="RefSeq" id="WP_162409857.1">
    <property type="nucleotide sequence ID" value="NZ_PDWN01000005.1"/>
</dbReference>
<feature type="compositionally biased region" description="Basic and acidic residues" evidence="11">
    <location>
        <begin position="202"/>
        <end position="217"/>
    </location>
</feature>
<dbReference type="Pfam" id="PF00593">
    <property type="entry name" value="TonB_dep_Rec_b-barrel"/>
    <property type="match status" value="1"/>
</dbReference>
<feature type="compositionally biased region" description="Basic and acidic residues" evidence="11">
    <location>
        <begin position="289"/>
        <end position="299"/>
    </location>
</feature>
<comment type="similarity">
    <text evidence="2">Belongs to the TonB-dependent receptor family. Hemoglobin/haptoglobin binding protein subfamily.</text>
</comment>
<feature type="region of interest" description="Disordered" evidence="11">
    <location>
        <begin position="197"/>
        <end position="220"/>
    </location>
</feature>
<feature type="region of interest" description="Disordered" evidence="11">
    <location>
        <begin position="288"/>
        <end position="316"/>
    </location>
</feature>
<evidence type="ECO:0000256" key="6">
    <source>
        <dbReference type="ARBA" id="ARBA00022729"/>
    </source>
</evidence>
<evidence type="ECO:0000256" key="10">
    <source>
        <dbReference type="ARBA" id="ARBA00023237"/>
    </source>
</evidence>
<evidence type="ECO:0000256" key="9">
    <source>
        <dbReference type="ARBA" id="ARBA00023170"/>
    </source>
</evidence>